<protein>
    <submittedName>
        <fullName evidence="2">Uncharacterized protein</fullName>
    </submittedName>
</protein>
<evidence type="ECO:0000313" key="3">
    <source>
        <dbReference type="Proteomes" id="UP000260823"/>
    </source>
</evidence>
<proteinExistence type="predicted"/>
<accession>A0A3E2NP37</accession>
<comment type="caution">
    <text evidence="2">The sequence shown here is derived from an EMBL/GenBank/DDBJ whole genome shotgun (WGS) entry which is preliminary data.</text>
</comment>
<dbReference type="PROSITE" id="PS51257">
    <property type="entry name" value="PROKAR_LIPOPROTEIN"/>
    <property type="match status" value="1"/>
</dbReference>
<evidence type="ECO:0000256" key="1">
    <source>
        <dbReference type="SAM" id="SignalP"/>
    </source>
</evidence>
<dbReference type="EMBL" id="QWDE01000002">
    <property type="protein sequence ID" value="RFZ82747.1"/>
    <property type="molecule type" value="Genomic_DNA"/>
</dbReference>
<feature type="chain" id="PRO_5017691553" evidence="1">
    <location>
        <begin position="22"/>
        <end position="125"/>
    </location>
</feature>
<keyword evidence="1" id="KW-0732">Signal</keyword>
<name>A0A3E2NP37_9SPHI</name>
<gene>
    <name evidence="2" type="ORF">DYU05_11275</name>
</gene>
<dbReference type="AlphaFoldDB" id="A0A3E2NP37"/>
<organism evidence="2 3">
    <name type="scientific">Mucilaginibacter terrenus</name>
    <dbReference type="NCBI Taxonomy" id="2482727"/>
    <lineage>
        <taxon>Bacteria</taxon>
        <taxon>Pseudomonadati</taxon>
        <taxon>Bacteroidota</taxon>
        <taxon>Sphingobacteriia</taxon>
        <taxon>Sphingobacteriales</taxon>
        <taxon>Sphingobacteriaceae</taxon>
        <taxon>Mucilaginibacter</taxon>
    </lineage>
</organism>
<feature type="signal peptide" evidence="1">
    <location>
        <begin position="1"/>
        <end position="21"/>
    </location>
</feature>
<keyword evidence="3" id="KW-1185">Reference proteome</keyword>
<dbReference type="Proteomes" id="UP000260823">
    <property type="component" value="Unassembled WGS sequence"/>
</dbReference>
<dbReference type="OrthoDB" id="799465at2"/>
<reference evidence="2 3" key="1">
    <citation type="submission" date="2018-08" db="EMBL/GenBank/DDBJ databases">
        <title>Mucilaginibacter terrae sp. nov., isolated from manganese diggings.</title>
        <authorList>
            <person name="Huang Y."/>
            <person name="Zhou Z."/>
        </authorList>
    </citation>
    <scope>NUCLEOTIDE SEQUENCE [LARGE SCALE GENOMIC DNA]</scope>
    <source>
        <strain evidence="2 3">ZH6</strain>
    </source>
</reference>
<dbReference type="RefSeq" id="WP_117383150.1">
    <property type="nucleotide sequence ID" value="NZ_QWDE01000002.1"/>
</dbReference>
<sequence>MKYLYITAVLLGLAMFTSCGKKNDTGPVPHNIKVVATGSANFTALLSVIKSTSTTSSTLDTKAVTTGSYEFSTPLSSGDRVHFEIQTTGENVVSYTITDNGATAAQQTDKELSSYTKTFVDFTVN</sequence>
<evidence type="ECO:0000313" key="2">
    <source>
        <dbReference type="EMBL" id="RFZ82747.1"/>
    </source>
</evidence>